<name>A0ABY7LNH4_9BACT</name>
<evidence type="ECO:0000313" key="11">
    <source>
        <dbReference type="Proteomes" id="UP001211005"/>
    </source>
</evidence>
<protein>
    <submittedName>
        <fullName evidence="10">Rhomboid family intramembrane serine protease</fullName>
    </submittedName>
</protein>
<dbReference type="GO" id="GO:0008233">
    <property type="term" value="F:peptidase activity"/>
    <property type="evidence" value="ECO:0007669"/>
    <property type="project" value="UniProtKB-KW"/>
</dbReference>
<proteinExistence type="inferred from homology"/>
<dbReference type="InterPro" id="IPR046483">
    <property type="entry name" value="DUF6576"/>
</dbReference>
<keyword evidence="3 7" id="KW-0812">Transmembrane</keyword>
<sequence>MSDLGVIGLIIALVTAIVSYQGLKDTRYFHQYSFEVGAIRSQRQYYRLLTSGFLHTSWLHLILNLFTIWCFGGILEQVLGMRSFLALYLLSMLGGNLFSLWLHRHEPQYTAVGASGGMSGLIFAGIALFPGIEVGMVGLYLPGWLYGLLYVLIAAYGVTTRTSNIGHDAHLVGALTGLLAAIGMVPGALLTNYWVILALAVPALAFLVLLICRPAAYLQGNLLARPTRLQTVDDRFHGRRKQQQVALDELLEKVHSEGLASLSKQELQQLKELSSW</sequence>
<dbReference type="EMBL" id="CP114767">
    <property type="protein sequence ID" value="WBA40448.1"/>
    <property type="molecule type" value="Genomic_DNA"/>
</dbReference>
<dbReference type="SUPFAM" id="SSF144091">
    <property type="entry name" value="Rhomboid-like"/>
    <property type="match status" value="1"/>
</dbReference>
<accession>A0ABY7LNH4</accession>
<keyword evidence="10" id="KW-0645">Protease</keyword>
<evidence type="ECO:0000256" key="5">
    <source>
        <dbReference type="ARBA" id="ARBA00022989"/>
    </source>
</evidence>
<dbReference type="Pfam" id="PF01694">
    <property type="entry name" value="Rhomboid"/>
    <property type="match status" value="1"/>
</dbReference>
<feature type="transmembrane region" description="Helical" evidence="7">
    <location>
        <begin position="81"/>
        <end position="102"/>
    </location>
</feature>
<keyword evidence="5 7" id="KW-1133">Transmembrane helix</keyword>
<dbReference type="Pfam" id="PF20216">
    <property type="entry name" value="DUF6576"/>
    <property type="match status" value="1"/>
</dbReference>
<feature type="transmembrane region" description="Helical" evidence="7">
    <location>
        <begin position="53"/>
        <end position="75"/>
    </location>
</feature>
<dbReference type="RefSeq" id="WP_269558553.1">
    <property type="nucleotide sequence ID" value="NZ_CP114767.1"/>
</dbReference>
<keyword evidence="4" id="KW-0378">Hydrolase</keyword>
<dbReference type="InterPro" id="IPR050925">
    <property type="entry name" value="Rhomboid_protease_S54"/>
</dbReference>
<feature type="domain" description="DUF6576" evidence="9">
    <location>
        <begin position="230"/>
        <end position="274"/>
    </location>
</feature>
<feature type="transmembrane region" description="Helical" evidence="7">
    <location>
        <begin position="6"/>
        <end position="23"/>
    </location>
</feature>
<keyword evidence="6 7" id="KW-0472">Membrane</keyword>
<dbReference type="PANTHER" id="PTHR43731">
    <property type="entry name" value="RHOMBOID PROTEASE"/>
    <property type="match status" value="1"/>
</dbReference>
<dbReference type="InterPro" id="IPR022764">
    <property type="entry name" value="Peptidase_S54_rhomboid_dom"/>
</dbReference>
<feature type="transmembrane region" description="Helical" evidence="7">
    <location>
        <begin position="109"/>
        <end position="132"/>
    </location>
</feature>
<dbReference type="InterPro" id="IPR035952">
    <property type="entry name" value="Rhomboid-like_sf"/>
</dbReference>
<keyword evidence="11" id="KW-1185">Reference proteome</keyword>
<evidence type="ECO:0000256" key="2">
    <source>
        <dbReference type="ARBA" id="ARBA00009045"/>
    </source>
</evidence>
<gene>
    <name evidence="10" type="ORF">O3303_11465</name>
</gene>
<dbReference type="GO" id="GO:0006508">
    <property type="term" value="P:proteolysis"/>
    <property type="evidence" value="ECO:0007669"/>
    <property type="project" value="UniProtKB-KW"/>
</dbReference>
<feature type="transmembrane region" description="Helical" evidence="7">
    <location>
        <begin position="195"/>
        <end position="218"/>
    </location>
</feature>
<comment type="subcellular location">
    <subcellularLocation>
        <location evidence="1">Membrane</location>
        <topology evidence="1">Multi-pass membrane protein</topology>
    </subcellularLocation>
</comment>
<dbReference type="Proteomes" id="UP001211005">
    <property type="component" value="Chromosome"/>
</dbReference>
<dbReference type="PANTHER" id="PTHR43731:SF14">
    <property type="entry name" value="PRESENILIN-ASSOCIATED RHOMBOID-LIKE PROTEIN, MITOCHONDRIAL"/>
    <property type="match status" value="1"/>
</dbReference>
<organism evidence="10 11">
    <name type="scientific">Hymenobacter canadensis</name>
    <dbReference type="NCBI Taxonomy" id="2999067"/>
    <lineage>
        <taxon>Bacteria</taxon>
        <taxon>Pseudomonadati</taxon>
        <taxon>Bacteroidota</taxon>
        <taxon>Cytophagia</taxon>
        <taxon>Cytophagales</taxon>
        <taxon>Hymenobacteraceae</taxon>
        <taxon>Hymenobacter</taxon>
    </lineage>
</organism>
<evidence type="ECO:0000256" key="1">
    <source>
        <dbReference type="ARBA" id="ARBA00004141"/>
    </source>
</evidence>
<evidence type="ECO:0000256" key="3">
    <source>
        <dbReference type="ARBA" id="ARBA00022692"/>
    </source>
</evidence>
<evidence type="ECO:0000259" key="8">
    <source>
        <dbReference type="Pfam" id="PF01694"/>
    </source>
</evidence>
<comment type="similarity">
    <text evidence="2">Belongs to the peptidase S54 family.</text>
</comment>
<evidence type="ECO:0000259" key="9">
    <source>
        <dbReference type="Pfam" id="PF20216"/>
    </source>
</evidence>
<feature type="transmembrane region" description="Helical" evidence="7">
    <location>
        <begin position="138"/>
        <end position="159"/>
    </location>
</feature>
<evidence type="ECO:0000256" key="6">
    <source>
        <dbReference type="ARBA" id="ARBA00023136"/>
    </source>
</evidence>
<reference evidence="10 11" key="1">
    <citation type="submission" date="2022-12" db="EMBL/GenBank/DDBJ databases">
        <title>Hymenobacter canadensis sp. nov. isolated from lake water of the Cambridge Bay, Canada.</title>
        <authorList>
            <person name="Kim W.H."/>
            <person name="Lee Y.M."/>
        </authorList>
    </citation>
    <scope>NUCLEOTIDE SEQUENCE [LARGE SCALE GENOMIC DNA]</scope>
    <source>
        <strain evidence="10 11">PAMC 29467</strain>
    </source>
</reference>
<feature type="domain" description="Peptidase S54 rhomboid" evidence="8">
    <location>
        <begin position="43"/>
        <end position="184"/>
    </location>
</feature>
<dbReference type="Gene3D" id="1.20.1540.10">
    <property type="entry name" value="Rhomboid-like"/>
    <property type="match status" value="1"/>
</dbReference>
<evidence type="ECO:0000256" key="7">
    <source>
        <dbReference type="SAM" id="Phobius"/>
    </source>
</evidence>
<feature type="transmembrane region" description="Helical" evidence="7">
    <location>
        <begin position="171"/>
        <end position="189"/>
    </location>
</feature>
<evidence type="ECO:0000256" key="4">
    <source>
        <dbReference type="ARBA" id="ARBA00022801"/>
    </source>
</evidence>
<evidence type="ECO:0000313" key="10">
    <source>
        <dbReference type="EMBL" id="WBA40448.1"/>
    </source>
</evidence>